<keyword evidence="1 2" id="KW-0413">Isomerase</keyword>
<dbReference type="RefSeq" id="WP_092569142.1">
    <property type="nucleotide sequence ID" value="NZ_BMXH01000001.1"/>
</dbReference>
<evidence type="ECO:0000313" key="3">
    <source>
        <dbReference type="Proteomes" id="UP000198500"/>
    </source>
</evidence>
<dbReference type="Pfam" id="PF04962">
    <property type="entry name" value="KduI"/>
    <property type="match status" value="1"/>
</dbReference>
<accession>A0A1H2ZEQ9</accession>
<dbReference type="InterPro" id="IPR011051">
    <property type="entry name" value="RmlC_Cupin_sf"/>
</dbReference>
<dbReference type="OrthoDB" id="6121073at2"/>
<dbReference type="Gene3D" id="2.60.120.10">
    <property type="entry name" value="Jelly Rolls"/>
    <property type="match status" value="2"/>
</dbReference>
<dbReference type="SUPFAM" id="SSF51182">
    <property type="entry name" value="RmlC-like cupins"/>
    <property type="match status" value="1"/>
</dbReference>
<dbReference type="InterPro" id="IPR014710">
    <property type="entry name" value="RmlC-like_jellyroll"/>
</dbReference>
<name>A0A1H2ZEQ9_9GAMM</name>
<dbReference type="PANTHER" id="PTHR39193">
    <property type="entry name" value="5-DEOXY-GLUCURONATE ISOMERASE"/>
    <property type="match status" value="1"/>
</dbReference>
<protein>
    <submittedName>
        <fullName evidence="2">5-deoxy-glucuronate isomerase</fullName>
    </submittedName>
</protein>
<reference evidence="2 3" key="1">
    <citation type="submission" date="2016-10" db="EMBL/GenBank/DDBJ databases">
        <authorList>
            <person name="de Groot N.N."/>
        </authorList>
    </citation>
    <scope>NUCLEOTIDE SEQUENCE [LARGE SCALE GENOMIC DNA]</scope>
    <source>
        <strain evidence="2 3">DSM 19219</strain>
    </source>
</reference>
<dbReference type="AlphaFoldDB" id="A0A1H2ZEQ9"/>
<dbReference type="InterPro" id="IPR021120">
    <property type="entry name" value="KduI/IolB_isomerase"/>
</dbReference>
<sequence>MSSLLVRPHAPDDQGIVLDITPESAGWEHVGFRLHKLSPGQTIEAHTGGREHCLVLVSGRATVSCGDHQWENIGERMDVFEKVPPYAVYLPDGVSYHVEATTELELAVCSAPGQGNHEPRLISPEQIKRSTRGVGSNTRHIQDVLPETEPADSLLVVEVYTPAGNWSSYPPHKHDQDNLPHESRLEETYYHRVSPSQGFAFQRVYTDDRSLDESMAVDDGNVVLVPYGYHPAGVPHGYELYYLNVMAGPKRVWKFNNDPDHQWLLET</sequence>
<dbReference type="GO" id="GO:0008880">
    <property type="term" value="F:glucuronate isomerase activity"/>
    <property type="evidence" value="ECO:0007669"/>
    <property type="project" value="InterPro"/>
</dbReference>
<evidence type="ECO:0000313" key="2">
    <source>
        <dbReference type="EMBL" id="SDX15825.1"/>
    </source>
</evidence>
<dbReference type="NCBIfam" id="TIGR04378">
    <property type="entry name" value="myo_inos_iolB"/>
    <property type="match status" value="1"/>
</dbReference>
<dbReference type="EMBL" id="FNNI01000004">
    <property type="protein sequence ID" value="SDX15825.1"/>
    <property type="molecule type" value="Genomic_DNA"/>
</dbReference>
<evidence type="ECO:0000256" key="1">
    <source>
        <dbReference type="ARBA" id="ARBA00023235"/>
    </source>
</evidence>
<keyword evidence="3" id="KW-1185">Reference proteome</keyword>
<dbReference type="Proteomes" id="UP000198500">
    <property type="component" value="Unassembled WGS sequence"/>
</dbReference>
<dbReference type="GO" id="GO:0019310">
    <property type="term" value="P:inositol catabolic process"/>
    <property type="evidence" value="ECO:0007669"/>
    <property type="project" value="InterPro"/>
</dbReference>
<gene>
    <name evidence="2" type="ORF">SAMN05443545_104121</name>
</gene>
<dbReference type="PANTHER" id="PTHR39193:SF1">
    <property type="entry name" value="5-DEOXY-GLUCURONATE ISOMERASE"/>
    <property type="match status" value="1"/>
</dbReference>
<organism evidence="2 3">
    <name type="scientific">Aidingimonas halophila</name>
    <dbReference type="NCBI Taxonomy" id="574349"/>
    <lineage>
        <taxon>Bacteria</taxon>
        <taxon>Pseudomonadati</taxon>
        <taxon>Pseudomonadota</taxon>
        <taxon>Gammaproteobacteria</taxon>
        <taxon>Oceanospirillales</taxon>
        <taxon>Halomonadaceae</taxon>
        <taxon>Aidingimonas</taxon>
    </lineage>
</organism>
<dbReference type="PIRSF" id="PIRSF036628">
    <property type="entry name" value="IolB"/>
    <property type="match status" value="1"/>
</dbReference>
<proteinExistence type="predicted"/>
<dbReference type="STRING" id="574349.SAMN05443545_104121"/>
<dbReference type="InterPro" id="IPR024203">
    <property type="entry name" value="Deoxy-glucuronate_isom_IolB"/>
</dbReference>